<dbReference type="PRINTS" id="PR01035">
    <property type="entry name" value="TCRTETA"/>
</dbReference>
<comment type="subcellular location">
    <subcellularLocation>
        <location evidence="2">Cell membrane</location>
    </subcellularLocation>
    <subcellularLocation>
        <location evidence="1">Membrane</location>
        <topology evidence="1">Multi-pass membrane protein</topology>
    </subcellularLocation>
</comment>
<reference evidence="8 9" key="1">
    <citation type="submission" date="2020-07" db="EMBL/GenBank/DDBJ databases">
        <title>Halophilic bacteria isolated from french cheeses.</title>
        <authorList>
            <person name="Kothe C.I."/>
            <person name="Farah-Kraiem B."/>
            <person name="Renault P."/>
            <person name="Dridi B."/>
        </authorList>
    </citation>
    <scope>NUCLEOTIDE SEQUENCE [LARGE SCALE GENOMIC DNA]</scope>
    <source>
        <strain evidence="8 9">FME1</strain>
    </source>
</reference>
<feature type="transmembrane region" description="Helical" evidence="6">
    <location>
        <begin position="88"/>
        <end position="106"/>
    </location>
</feature>
<dbReference type="InterPro" id="IPR001958">
    <property type="entry name" value="Tet-R_TetA/multi-R_MdtG-like"/>
</dbReference>
<sequence length="413" mass="45049">MSNEASHTQASKSTATILLCLFLTVMMDQAGVVLIAPLIPALLESITGDTLAHNTEIAGWLVGTYGLMQFLFAPIMGSLSDRFGRRRVLLVCFAIFVLDYLIFAIADSIWVLFLGRVIAGITGSSLVVSMASIADISEKHNKTRNFAYMYGAIGLGMIVGPAISSVTVGYGLRVPFLVAALMCAFCFFFILFGFREPLSDASRRPFKIANPMNSINKFRKYPGMSWLFLTHFCILLAFQAPLVLWAFFTKYRFSWNEQQIANSLVLIGVLMVLVQTVVVDFAYKKLGNRKSCFVGYAMFGTGMLLIAVSVHPWFFYLALIPYTLGSVSNAAINSIYSNAVLPSEQGEIQGALVSIASVANAIGPIVVSYLYSVGVQSTWTYGDALPFIGASLLTALSGCFFYRGSSTLVRSKS</sequence>
<evidence type="ECO:0000256" key="2">
    <source>
        <dbReference type="ARBA" id="ARBA00004236"/>
    </source>
</evidence>
<evidence type="ECO:0000256" key="3">
    <source>
        <dbReference type="ARBA" id="ARBA00022692"/>
    </source>
</evidence>
<gene>
    <name evidence="8" type="ORF">EI168_14880</name>
</gene>
<dbReference type="Gene3D" id="1.20.1250.20">
    <property type="entry name" value="MFS general substrate transporter like domains"/>
    <property type="match status" value="1"/>
</dbReference>
<protein>
    <submittedName>
        <fullName evidence="8">MFS transporter</fullName>
    </submittedName>
</protein>
<feature type="transmembrane region" description="Helical" evidence="6">
    <location>
        <begin position="320"/>
        <end position="339"/>
    </location>
</feature>
<feature type="transmembrane region" description="Helical" evidence="6">
    <location>
        <begin position="112"/>
        <end position="134"/>
    </location>
</feature>
<dbReference type="InterPro" id="IPR036259">
    <property type="entry name" value="MFS_trans_sf"/>
</dbReference>
<feature type="transmembrane region" description="Helical" evidence="6">
    <location>
        <begin position="384"/>
        <end position="402"/>
    </location>
</feature>
<feature type="transmembrane region" description="Helical" evidence="6">
    <location>
        <begin position="351"/>
        <end position="372"/>
    </location>
</feature>
<keyword evidence="4 6" id="KW-1133">Transmembrane helix</keyword>
<dbReference type="Pfam" id="PF07690">
    <property type="entry name" value="MFS_1"/>
    <property type="match status" value="1"/>
</dbReference>
<dbReference type="PROSITE" id="PS50850">
    <property type="entry name" value="MFS"/>
    <property type="match status" value="1"/>
</dbReference>
<feature type="transmembrane region" description="Helical" evidence="6">
    <location>
        <begin position="146"/>
        <end position="168"/>
    </location>
</feature>
<dbReference type="InterPro" id="IPR020846">
    <property type="entry name" value="MFS_dom"/>
</dbReference>
<evidence type="ECO:0000256" key="5">
    <source>
        <dbReference type="ARBA" id="ARBA00023136"/>
    </source>
</evidence>
<evidence type="ECO:0000256" key="4">
    <source>
        <dbReference type="ARBA" id="ARBA00022989"/>
    </source>
</evidence>
<keyword evidence="5 6" id="KW-0472">Membrane</keyword>
<proteinExistence type="predicted"/>
<keyword evidence="3 6" id="KW-0812">Transmembrane</keyword>
<feature type="transmembrane region" description="Helical" evidence="6">
    <location>
        <begin position="16"/>
        <end position="37"/>
    </location>
</feature>
<dbReference type="Proteomes" id="UP001645039">
    <property type="component" value="Unassembled WGS sequence"/>
</dbReference>
<feature type="transmembrane region" description="Helical" evidence="6">
    <location>
        <begin position="57"/>
        <end position="76"/>
    </location>
</feature>
<feature type="transmembrane region" description="Helical" evidence="6">
    <location>
        <begin position="260"/>
        <end position="281"/>
    </location>
</feature>
<dbReference type="InterPro" id="IPR011701">
    <property type="entry name" value="MFS"/>
</dbReference>
<evidence type="ECO:0000256" key="1">
    <source>
        <dbReference type="ARBA" id="ARBA00004141"/>
    </source>
</evidence>
<dbReference type="EMBL" id="RRZD01000016">
    <property type="protein sequence ID" value="MBE0401371.1"/>
    <property type="molecule type" value="Genomic_DNA"/>
</dbReference>
<feature type="transmembrane region" description="Helical" evidence="6">
    <location>
        <begin position="293"/>
        <end position="314"/>
    </location>
</feature>
<organism evidence="8 9">
    <name type="scientific">Halomonas casei</name>
    <dbReference type="NCBI Taxonomy" id="2742613"/>
    <lineage>
        <taxon>Bacteria</taxon>
        <taxon>Pseudomonadati</taxon>
        <taxon>Pseudomonadota</taxon>
        <taxon>Gammaproteobacteria</taxon>
        <taxon>Oceanospirillales</taxon>
        <taxon>Halomonadaceae</taxon>
        <taxon>Halomonas</taxon>
    </lineage>
</organism>
<feature type="transmembrane region" description="Helical" evidence="6">
    <location>
        <begin position="226"/>
        <end position="248"/>
    </location>
</feature>
<dbReference type="PANTHER" id="PTHR23507:SF1">
    <property type="entry name" value="FI18259P1-RELATED"/>
    <property type="match status" value="1"/>
</dbReference>
<dbReference type="SUPFAM" id="SSF103473">
    <property type="entry name" value="MFS general substrate transporter"/>
    <property type="match status" value="1"/>
</dbReference>
<keyword evidence="9" id="KW-1185">Reference proteome</keyword>
<accession>A0ABR9F4G1</accession>
<evidence type="ECO:0000259" key="7">
    <source>
        <dbReference type="PROSITE" id="PS50850"/>
    </source>
</evidence>
<feature type="transmembrane region" description="Helical" evidence="6">
    <location>
        <begin position="174"/>
        <end position="194"/>
    </location>
</feature>
<evidence type="ECO:0000256" key="6">
    <source>
        <dbReference type="SAM" id="Phobius"/>
    </source>
</evidence>
<dbReference type="PANTHER" id="PTHR23507">
    <property type="entry name" value="ZGC:174356"/>
    <property type="match status" value="1"/>
</dbReference>
<feature type="domain" description="Major facilitator superfamily (MFS) profile" evidence="7">
    <location>
        <begin position="17"/>
        <end position="407"/>
    </location>
</feature>
<evidence type="ECO:0000313" key="8">
    <source>
        <dbReference type="EMBL" id="MBE0401371.1"/>
    </source>
</evidence>
<dbReference type="RefSeq" id="WP_192536191.1">
    <property type="nucleotide sequence ID" value="NZ_CP189764.1"/>
</dbReference>
<name>A0ABR9F4G1_9GAMM</name>
<comment type="caution">
    <text evidence="8">The sequence shown here is derived from an EMBL/GenBank/DDBJ whole genome shotgun (WGS) entry which is preliminary data.</text>
</comment>
<evidence type="ECO:0000313" key="9">
    <source>
        <dbReference type="Proteomes" id="UP001645039"/>
    </source>
</evidence>